<evidence type="ECO:0000313" key="9">
    <source>
        <dbReference type="Proteomes" id="UP000191154"/>
    </source>
</evidence>
<evidence type="ECO:0000256" key="4">
    <source>
        <dbReference type="ARBA" id="ARBA00023125"/>
    </source>
</evidence>
<dbReference type="SUPFAM" id="SSF88946">
    <property type="entry name" value="Sigma2 domain of RNA polymerase sigma factors"/>
    <property type="match status" value="1"/>
</dbReference>
<evidence type="ECO:0000256" key="3">
    <source>
        <dbReference type="ARBA" id="ARBA00023082"/>
    </source>
</evidence>
<dbReference type="AlphaFoldDB" id="A0A1S8NDP2"/>
<accession>A0A1S8NDP2</accession>
<keyword evidence="5" id="KW-0804">Transcription</keyword>
<dbReference type="Proteomes" id="UP000191154">
    <property type="component" value="Unassembled WGS sequence"/>
</dbReference>
<dbReference type="Gene3D" id="1.10.1740.10">
    <property type="match status" value="1"/>
</dbReference>
<dbReference type="GO" id="GO:0006352">
    <property type="term" value="P:DNA-templated transcription initiation"/>
    <property type="evidence" value="ECO:0007669"/>
    <property type="project" value="InterPro"/>
</dbReference>
<dbReference type="InterPro" id="IPR007627">
    <property type="entry name" value="RNA_pol_sigma70_r2"/>
</dbReference>
<comment type="similarity">
    <text evidence="1">Belongs to the sigma-70 factor family. ECF subfamily.</text>
</comment>
<sequence length="186" mass="21874">MRCTEKNYISRLKKGKEDALEFIVDKYLGLVKCAVYKVLSTSDKNGIIEECINDVFLSIWNNSDKFTGEEVDFKKWIFKIARFKAIDYYRKEVKNLNLSIEDREISANELVEEEIIKEEERSELINLINTLQPMDRDIFVMKFFLGVKSDDIARKFGLTRAAIDNRIYRGKKKLNEKISRLNLEVV</sequence>
<keyword evidence="2" id="KW-0805">Transcription regulation</keyword>
<evidence type="ECO:0000256" key="5">
    <source>
        <dbReference type="ARBA" id="ARBA00023163"/>
    </source>
</evidence>
<dbReference type="InterPro" id="IPR013324">
    <property type="entry name" value="RNA_pol_sigma_r3/r4-like"/>
</dbReference>
<keyword evidence="3" id="KW-0731">Sigma factor</keyword>
<feature type="domain" description="RNA polymerase sigma-70 region 2" evidence="6">
    <location>
        <begin position="24"/>
        <end position="92"/>
    </location>
</feature>
<evidence type="ECO:0000256" key="2">
    <source>
        <dbReference type="ARBA" id="ARBA00023015"/>
    </source>
</evidence>
<keyword evidence="4" id="KW-0238">DNA-binding</keyword>
<comment type="caution">
    <text evidence="8">The sequence shown here is derived from an EMBL/GenBank/DDBJ whole genome shotgun (WGS) entry which is preliminary data.</text>
</comment>
<evidence type="ECO:0000259" key="7">
    <source>
        <dbReference type="Pfam" id="PF08281"/>
    </source>
</evidence>
<organism evidence="8 9">
    <name type="scientific">Clostridium saccharobutylicum</name>
    <dbReference type="NCBI Taxonomy" id="169679"/>
    <lineage>
        <taxon>Bacteria</taxon>
        <taxon>Bacillati</taxon>
        <taxon>Bacillota</taxon>
        <taxon>Clostridia</taxon>
        <taxon>Eubacteriales</taxon>
        <taxon>Clostridiaceae</taxon>
        <taxon>Clostridium</taxon>
    </lineage>
</organism>
<dbReference type="GO" id="GO:0016987">
    <property type="term" value="F:sigma factor activity"/>
    <property type="evidence" value="ECO:0007669"/>
    <property type="project" value="UniProtKB-KW"/>
</dbReference>
<evidence type="ECO:0000313" key="8">
    <source>
        <dbReference type="EMBL" id="OOM14604.1"/>
    </source>
</evidence>
<dbReference type="SUPFAM" id="SSF88659">
    <property type="entry name" value="Sigma3 and sigma4 domains of RNA polymerase sigma factors"/>
    <property type="match status" value="1"/>
</dbReference>
<dbReference type="GO" id="GO:0003677">
    <property type="term" value="F:DNA binding"/>
    <property type="evidence" value="ECO:0007669"/>
    <property type="project" value="UniProtKB-KW"/>
</dbReference>
<protein>
    <submittedName>
        <fullName evidence="8">RNA polymerase sigma factor CnrH</fullName>
    </submittedName>
</protein>
<feature type="domain" description="RNA polymerase sigma factor 70 region 4 type 2" evidence="7">
    <location>
        <begin position="123"/>
        <end position="174"/>
    </location>
</feature>
<reference evidence="8 9" key="1">
    <citation type="submission" date="2016-05" db="EMBL/GenBank/DDBJ databases">
        <title>Microbial solvent formation.</title>
        <authorList>
            <person name="Poehlein A."/>
            <person name="Montoya Solano J.D."/>
            <person name="Flitsch S."/>
            <person name="Krabben P."/>
            <person name="Duerre P."/>
            <person name="Daniel R."/>
        </authorList>
    </citation>
    <scope>NUCLEOTIDE SEQUENCE [LARGE SCALE GENOMIC DNA]</scope>
    <source>
        <strain evidence="8 9">L1-8</strain>
    </source>
</reference>
<gene>
    <name evidence="8" type="primary">cnrH</name>
    <name evidence="8" type="ORF">CLOSAC_14840</name>
</gene>
<dbReference type="InterPro" id="IPR013325">
    <property type="entry name" value="RNA_pol_sigma_r2"/>
</dbReference>
<proteinExistence type="inferred from homology"/>
<dbReference type="InterPro" id="IPR013249">
    <property type="entry name" value="RNA_pol_sigma70_r4_t2"/>
</dbReference>
<name>A0A1S8NDP2_CLOSA</name>
<dbReference type="PANTHER" id="PTHR43133">
    <property type="entry name" value="RNA POLYMERASE ECF-TYPE SIGMA FACTO"/>
    <property type="match status" value="1"/>
</dbReference>
<dbReference type="Pfam" id="PF08281">
    <property type="entry name" value="Sigma70_r4_2"/>
    <property type="match status" value="1"/>
</dbReference>
<dbReference type="RefSeq" id="WP_077864849.1">
    <property type="nucleotide sequence ID" value="NZ_LZYZ01000002.1"/>
</dbReference>
<evidence type="ECO:0000256" key="1">
    <source>
        <dbReference type="ARBA" id="ARBA00010641"/>
    </source>
</evidence>
<dbReference type="STRING" id="169679.CSACC_20140"/>
<dbReference type="InterPro" id="IPR039425">
    <property type="entry name" value="RNA_pol_sigma-70-like"/>
</dbReference>
<dbReference type="Gene3D" id="1.10.10.10">
    <property type="entry name" value="Winged helix-like DNA-binding domain superfamily/Winged helix DNA-binding domain"/>
    <property type="match status" value="1"/>
</dbReference>
<dbReference type="Pfam" id="PF04542">
    <property type="entry name" value="Sigma70_r2"/>
    <property type="match status" value="1"/>
</dbReference>
<evidence type="ECO:0000259" key="6">
    <source>
        <dbReference type="Pfam" id="PF04542"/>
    </source>
</evidence>
<dbReference type="PANTHER" id="PTHR43133:SF8">
    <property type="entry name" value="RNA POLYMERASE SIGMA FACTOR HI_1459-RELATED"/>
    <property type="match status" value="1"/>
</dbReference>
<dbReference type="EMBL" id="LZYZ01000002">
    <property type="protein sequence ID" value="OOM14604.1"/>
    <property type="molecule type" value="Genomic_DNA"/>
</dbReference>
<dbReference type="InterPro" id="IPR036388">
    <property type="entry name" value="WH-like_DNA-bd_sf"/>
</dbReference>
<dbReference type="NCBIfam" id="TIGR02937">
    <property type="entry name" value="sigma70-ECF"/>
    <property type="match status" value="1"/>
</dbReference>
<dbReference type="InterPro" id="IPR014284">
    <property type="entry name" value="RNA_pol_sigma-70_dom"/>
</dbReference>